<organism evidence="3 4">
    <name type="scientific">Sporolactobacillus shoreae</name>
    <dbReference type="NCBI Taxonomy" id="1465501"/>
    <lineage>
        <taxon>Bacteria</taxon>
        <taxon>Bacillati</taxon>
        <taxon>Bacillota</taxon>
        <taxon>Bacilli</taxon>
        <taxon>Bacillales</taxon>
        <taxon>Sporolactobacillaceae</taxon>
        <taxon>Sporolactobacillus</taxon>
    </lineage>
</organism>
<dbReference type="Proteomes" id="UP000298347">
    <property type="component" value="Unassembled WGS sequence"/>
</dbReference>
<dbReference type="RefSeq" id="WP_135347498.1">
    <property type="nucleotide sequence ID" value="NZ_SRJD01000003.1"/>
</dbReference>
<gene>
    <name evidence="3" type="ORF">E4665_03890</name>
</gene>
<accession>A0A4Z0GS48</accession>
<comment type="caution">
    <text evidence="3">The sequence shown here is derived from an EMBL/GenBank/DDBJ whole genome shotgun (WGS) entry which is preliminary data.</text>
</comment>
<dbReference type="PROSITE" id="PS51782">
    <property type="entry name" value="LYSM"/>
    <property type="match status" value="1"/>
</dbReference>
<dbReference type="OrthoDB" id="2966368at2"/>
<feature type="compositionally biased region" description="Low complexity" evidence="1">
    <location>
        <begin position="153"/>
        <end position="166"/>
    </location>
</feature>
<feature type="compositionally biased region" description="Basic and acidic residues" evidence="1">
    <location>
        <begin position="255"/>
        <end position="268"/>
    </location>
</feature>
<evidence type="ECO:0000313" key="4">
    <source>
        <dbReference type="Proteomes" id="UP000298347"/>
    </source>
</evidence>
<dbReference type="SMART" id="SM00257">
    <property type="entry name" value="LysM"/>
    <property type="match status" value="1"/>
</dbReference>
<dbReference type="Gene3D" id="3.10.350.10">
    <property type="entry name" value="LysM domain"/>
    <property type="match status" value="1"/>
</dbReference>
<evidence type="ECO:0000256" key="1">
    <source>
        <dbReference type="SAM" id="MobiDB-lite"/>
    </source>
</evidence>
<keyword evidence="4" id="KW-1185">Reference proteome</keyword>
<sequence length="442" mass="48239">MSQSSDDRLQFSINESVWLRDDAPAEEILSMALEPDITVEENWNDVTIKGFLRLTGEYRPSDAAAEPDEVKAPPFRTIDEIIETNEGTAVLEHHFPIDITIPSDRVPDLENLYVVIESFDYELAEHRHIQLQADIAITGLANSNISERKEKPVQQPKAKAPEQKPAAPAPKPAAVKKPEAAPAPKPAAPVEKKAAPPENPAKPAVKKENPKPAQPAAKSEAKKENKPVKSEIKPAAGKDNKKNAAAAPGAANEHPAAKKGEPAKEQPKNKTLKNFFKGKREDGDEEYGDEIFSGEYEEMPTGRQTDDEEEGLTEYQYEAFRKPEASEDAETPPPLVAFSERTEAEHGASGSAPETVQTESPSKNKSDASSLYLTKVLAGDESDQKTRVKICIVQAGESLESISERYHVPVTSLLRKNALASANIEAGELLYIPKSTKGSQDE</sequence>
<dbReference type="EMBL" id="SRJD01000003">
    <property type="protein sequence ID" value="TGA99475.1"/>
    <property type="molecule type" value="Genomic_DNA"/>
</dbReference>
<feature type="region of interest" description="Disordered" evidence="1">
    <location>
        <begin position="148"/>
        <end position="369"/>
    </location>
</feature>
<feature type="compositionally biased region" description="Low complexity" evidence="1">
    <location>
        <begin position="243"/>
        <end position="254"/>
    </location>
</feature>
<protein>
    <submittedName>
        <fullName evidence="3">LysM peptidoglycan-binding domain-containing protein</fullName>
    </submittedName>
</protein>
<feature type="compositionally biased region" description="Basic and acidic residues" evidence="1">
    <location>
        <begin position="219"/>
        <end position="242"/>
    </location>
</feature>
<dbReference type="Pfam" id="PF20918">
    <property type="entry name" value="SPOCS_spoVID-N"/>
    <property type="match status" value="1"/>
</dbReference>
<feature type="compositionally biased region" description="Polar residues" evidence="1">
    <location>
        <begin position="352"/>
        <end position="369"/>
    </location>
</feature>
<proteinExistence type="predicted"/>
<dbReference type="AlphaFoldDB" id="A0A4Z0GS48"/>
<feature type="domain" description="LysM" evidence="2">
    <location>
        <begin position="389"/>
        <end position="432"/>
    </location>
</feature>
<dbReference type="InterPro" id="IPR048862">
    <property type="entry name" value="SPOCS_spoVID_N"/>
</dbReference>
<name>A0A4Z0GS48_9BACL</name>
<dbReference type="Pfam" id="PF01476">
    <property type="entry name" value="LysM"/>
    <property type="match status" value="1"/>
</dbReference>
<dbReference type="SUPFAM" id="SSF54106">
    <property type="entry name" value="LysM domain"/>
    <property type="match status" value="1"/>
</dbReference>
<dbReference type="InterPro" id="IPR018392">
    <property type="entry name" value="LysM"/>
</dbReference>
<evidence type="ECO:0000313" key="3">
    <source>
        <dbReference type="EMBL" id="TGA99475.1"/>
    </source>
</evidence>
<reference evidence="3 4" key="1">
    <citation type="journal article" date="2015" name="Int. J. Syst. Evol. Microbiol.">
        <title>Sporolactobacillus shoreae sp. nov. and Sporolactobacillus spathodeae sp. nov., two spore-forming lactic acid bacteria isolated from tree barks in Thailand.</title>
        <authorList>
            <person name="Thamacharoensuk T."/>
            <person name="Kitahara M."/>
            <person name="Ohkuma M."/>
            <person name="Thongchul N."/>
            <person name="Tanasupawat S."/>
        </authorList>
    </citation>
    <scope>NUCLEOTIDE SEQUENCE [LARGE SCALE GENOMIC DNA]</scope>
    <source>
        <strain evidence="3 4">BK92</strain>
    </source>
</reference>
<evidence type="ECO:0000259" key="2">
    <source>
        <dbReference type="PROSITE" id="PS51782"/>
    </source>
</evidence>
<dbReference type="InterPro" id="IPR036779">
    <property type="entry name" value="LysM_dom_sf"/>
</dbReference>